<dbReference type="AlphaFoldDB" id="A0AAV5WJM2"/>
<feature type="non-terminal residue" evidence="1">
    <location>
        <position position="136"/>
    </location>
</feature>
<accession>A0AAV5WJM2</accession>
<organism evidence="1 2">
    <name type="scientific">Pristionchus fissidentatus</name>
    <dbReference type="NCBI Taxonomy" id="1538716"/>
    <lineage>
        <taxon>Eukaryota</taxon>
        <taxon>Metazoa</taxon>
        <taxon>Ecdysozoa</taxon>
        <taxon>Nematoda</taxon>
        <taxon>Chromadorea</taxon>
        <taxon>Rhabditida</taxon>
        <taxon>Rhabditina</taxon>
        <taxon>Diplogasteromorpha</taxon>
        <taxon>Diplogasteroidea</taxon>
        <taxon>Neodiplogasteridae</taxon>
        <taxon>Pristionchus</taxon>
    </lineage>
</organism>
<feature type="non-terminal residue" evidence="1">
    <location>
        <position position="1"/>
    </location>
</feature>
<protein>
    <submittedName>
        <fullName evidence="1">Uncharacterized protein</fullName>
    </submittedName>
</protein>
<sequence length="136" mass="15343">QHGLPAEGIAELEQSLLDLNKEWSAKYDKMGAIMLQRKQESDKDIRQLEADRLALWHLVNLEVSQREFNTRQAAIAAASAPPAPVLAAMGAEKAAEMARLKRENDTLVKENRMMHEQHESSFGVYKMQKELIGMQA</sequence>
<comment type="caution">
    <text evidence="1">The sequence shown here is derived from an EMBL/GenBank/DDBJ whole genome shotgun (WGS) entry which is preliminary data.</text>
</comment>
<evidence type="ECO:0000313" key="2">
    <source>
        <dbReference type="Proteomes" id="UP001432322"/>
    </source>
</evidence>
<dbReference type="Proteomes" id="UP001432322">
    <property type="component" value="Unassembled WGS sequence"/>
</dbReference>
<gene>
    <name evidence="1" type="ORF">PFISCL1PPCAC_23162</name>
</gene>
<proteinExistence type="predicted"/>
<keyword evidence="2" id="KW-1185">Reference proteome</keyword>
<evidence type="ECO:0000313" key="1">
    <source>
        <dbReference type="EMBL" id="GMT31865.1"/>
    </source>
</evidence>
<dbReference type="EMBL" id="BTSY01000006">
    <property type="protein sequence ID" value="GMT31865.1"/>
    <property type="molecule type" value="Genomic_DNA"/>
</dbReference>
<reference evidence="1" key="1">
    <citation type="submission" date="2023-10" db="EMBL/GenBank/DDBJ databases">
        <title>Genome assembly of Pristionchus species.</title>
        <authorList>
            <person name="Yoshida K."/>
            <person name="Sommer R.J."/>
        </authorList>
    </citation>
    <scope>NUCLEOTIDE SEQUENCE</scope>
    <source>
        <strain evidence="1">RS5133</strain>
    </source>
</reference>
<name>A0AAV5WJM2_9BILA</name>